<dbReference type="InterPro" id="IPR013767">
    <property type="entry name" value="PAS_fold"/>
</dbReference>
<evidence type="ECO:0000259" key="12">
    <source>
        <dbReference type="PROSITE" id="PS50113"/>
    </source>
</evidence>
<comment type="caution">
    <text evidence="13">The sequence shown here is derived from an EMBL/GenBank/DDBJ whole genome shotgun (WGS) entry which is preliminary data.</text>
</comment>
<dbReference type="Gene3D" id="3.30.565.10">
    <property type="entry name" value="Histidine kinase-like ATPase, C-terminal domain"/>
    <property type="match status" value="1"/>
</dbReference>
<dbReference type="EMBL" id="JEMX01000026">
    <property type="protein sequence ID" value="EXI81138.1"/>
    <property type="molecule type" value="Genomic_DNA"/>
</dbReference>
<evidence type="ECO:0000256" key="4">
    <source>
        <dbReference type="ARBA" id="ARBA00022679"/>
    </source>
</evidence>
<evidence type="ECO:0000256" key="9">
    <source>
        <dbReference type="SAM" id="Phobius"/>
    </source>
</evidence>
<dbReference type="GO" id="GO:0000155">
    <property type="term" value="F:phosphorelay sensor kinase activity"/>
    <property type="evidence" value="ECO:0007669"/>
    <property type="project" value="InterPro"/>
</dbReference>
<dbReference type="CDD" id="cd00130">
    <property type="entry name" value="PAS"/>
    <property type="match status" value="1"/>
</dbReference>
<gene>
    <name evidence="13" type="primary">fixL_1</name>
    <name evidence="13" type="ORF">AW10_01338</name>
</gene>
<dbReference type="GO" id="GO:0005524">
    <property type="term" value="F:ATP binding"/>
    <property type="evidence" value="ECO:0007669"/>
    <property type="project" value="UniProtKB-KW"/>
</dbReference>
<evidence type="ECO:0000256" key="7">
    <source>
        <dbReference type="ARBA" id="ARBA00022840"/>
    </source>
</evidence>
<dbReference type="EC" id="2.7.13.3" evidence="2"/>
<keyword evidence="4 13" id="KW-0808">Transferase</keyword>
<dbReference type="PROSITE" id="PS50113">
    <property type="entry name" value="PAC"/>
    <property type="match status" value="1"/>
</dbReference>
<dbReference type="InterPro" id="IPR003661">
    <property type="entry name" value="HisK_dim/P_dom"/>
</dbReference>
<evidence type="ECO:0000256" key="1">
    <source>
        <dbReference type="ARBA" id="ARBA00000085"/>
    </source>
</evidence>
<keyword evidence="7" id="KW-0067">ATP-binding</keyword>
<feature type="domain" description="PAC" evidence="12">
    <location>
        <begin position="375"/>
        <end position="427"/>
    </location>
</feature>
<dbReference type="InterPro" id="IPR035965">
    <property type="entry name" value="PAS-like_dom_sf"/>
</dbReference>
<dbReference type="PANTHER" id="PTHR43065:SF10">
    <property type="entry name" value="PEROXIDE STRESS-ACTIVATED HISTIDINE KINASE MAK3"/>
    <property type="match status" value="1"/>
</dbReference>
<keyword evidence="6" id="KW-0418">Kinase</keyword>
<dbReference type="SMART" id="SM00387">
    <property type="entry name" value="HATPase_c"/>
    <property type="match status" value="1"/>
</dbReference>
<feature type="domain" description="Histidine kinase" evidence="10">
    <location>
        <begin position="447"/>
        <end position="663"/>
    </location>
</feature>
<evidence type="ECO:0000256" key="5">
    <source>
        <dbReference type="ARBA" id="ARBA00022741"/>
    </source>
</evidence>
<dbReference type="STRING" id="1454003.AW10_01338"/>
<feature type="transmembrane region" description="Helical" evidence="9">
    <location>
        <begin position="264"/>
        <end position="283"/>
    </location>
</feature>
<feature type="domain" description="PAS" evidence="11">
    <location>
        <begin position="299"/>
        <end position="371"/>
    </location>
</feature>
<evidence type="ECO:0000313" key="14">
    <source>
        <dbReference type="Proteomes" id="UP000021816"/>
    </source>
</evidence>
<dbReference type="PROSITE" id="PS50109">
    <property type="entry name" value="HIS_KIN"/>
    <property type="match status" value="1"/>
</dbReference>
<protein>
    <recommendedName>
        <fullName evidence="2">histidine kinase</fullName>
        <ecNumber evidence="2">2.7.13.3</ecNumber>
    </recommendedName>
</protein>
<dbReference type="SUPFAM" id="SSF55874">
    <property type="entry name" value="ATPase domain of HSP90 chaperone/DNA topoisomerase II/histidine kinase"/>
    <property type="match status" value="1"/>
</dbReference>
<dbReference type="InterPro" id="IPR000014">
    <property type="entry name" value="PAS"/>
</dbReference>
<dbReference type="InterPro" id="IPR036097">
    <property type="entry name" value="HisK_dim/P_sf"/>
</dbReference>
<sequence length="664" mass="74706">MKDTYLPYQSERRRPLAQNWSHWYLSILKLAVGLLLILLIALLWLLRQNEIDEQRSTLIADVLWLEQSVRFHLEGNSEQLRQLALDLTRTKDDGTLFTLRARHFLKNNPELQQMLWLDGTATAAHGMPTRNLPRRGGKDAREAPLSRAIELAQLGKPTYSDAYRAENAAQFEVYVPIFDGDKYAGTLLAVYSLDGLLKQHVPWWFAKKYQVRILDGNGNVLASKSKIDAAPTTISYPVIFDPPGYGMVLQVTAYRGADNLAQTLIAALIIILAGAVFWSLWAVRGLIQRRLYAEQALRTEYAFRKAMEDSLMVGMRARDMEGRVSYVNPAFLQMVGFSAGELIGLAPPMPYWAPEEMERTLQLHNDVLEGKAPHEGFEIRLMRKDGSRFDALVYEAPLIDADGQQTGWMASIIDVTARKHAEELAQQQQEKLQVTARLVTMGEMASTLAHELNQPLAAITSYNTGCLNKLESGNFSAEQLKEALEKLAVQAQRAGHIIRRVHDFVRKSEPKRVPCDLAEVIDDSVGFIDGAAKARGVRIVREIQGMRPELLADPVMIEQVLLNLMRNGIEAMRHTPSELRRLTVKLSQLDRQQMEIRVIDRGPGIPPEVEEKLFTPLFSTKAEGMGMGLNICRSIIEVHHGRLWVEANPDGGSIFIITLPIAHQ</sequence>
<dbReference type="Gene3D" id="3.30.450.20">
    <property type="entry name" value="PAS domain"/>
    <property type="match status" value="1"/>
</dbReference>
<evidence type="ECO:0000313" key="13">
    <source>
        <dbReference type="EMBL" id="EXI81138.1"/>
    </source>
</evidence>
<dbReference type="PROSITE" id="PS50112">
    <property type="entry name" value="PAS"/>
    <property type="match status" value="1"/>
</dbReference>
<proteinExistence type="predicted"/>
<dbReference type="SMART" id="SM00091">
    <property type="entry name" value="PAS"/>
    <property type="match status" value="1"/>
</dbReference>
<dbReference type="AlphaFoldDB" id="A0A011NEN7"/>
<keyword evidence="9" id="KW-0472">Membrane</keyword>
<dbReference type="Pfam" id="PF02518">
    <property type="entry name" value="HATPase_c"/>
    <property type="match status" value="1"/>
</dbReference>
<dbReference type="Pfam" id="PF00989">
    <property type="entry name" value="PAS"/>
    <property type="match status" value="1"/>
</dbReference>
<keyword evidence="9" id="KW-1133">Transmembrane helix</keyword>
<name>A0A011NEN7_9PROT</name>
<dbReference type="GO" id="GO:0006355">
    <property type="term" value="P:regulation of DNA-templated transcription"/>
    <property type="evidence" value="ECO:0007669"/>
    <property type="project" value="InterPro"/>
</dbReference>
<dbReference type="InterPro" id="IPR005467">
    <property type="entry name" value="His_kinase_dom"/>
</dbReference>
<dbReference type="CDD" id="cd00082">
    <property type="entry name" value="HisKA"/>
    <property type="match status" value="1"/>
</dbReference>
<dbReference type="PANTHER" id="PTHR43065">
    <property type="entry name" value="SENSOR HISTIDINE KINASE"/>
    <property type="match status" value="1"/>
</dbReference>
<dbReference type="NCBIfam" id="TIGR00229">
    <property type="entry name" value="sensory_box"/>
    <property type="match status" value="1"/>
</dbReference>
<dbReference type="InterPro" id="IPR004358">
    <property type="entry name" value="Sig_transdc_His_kin-like_C"/>
</dbReference>
<keyword evidence="5" id="KW-0547">Nucleotide-binding</keyword>
<evidence type="ECO:0000256" key="3">
    <source>
        <dbReference type="ARBA" id="ARBA00022553"/>
    </source>
</evidence>
<evidence type="ECO:0000256" key="8">
    <source>
        <dbReference type="ARBA" id="ARBA00023012"/>
    </source>
</evidence>
<dbReference type="SMART" id="SM00086">
    <property type="entry name" value="PAC"/>
    <property type="match status" value="1"/>
</dbReference>
<reference evidence="13 14" key="1">
    <citation type="submission" date="2014-02" db="EMBL/GenBank/DDBJ databases">
        <title>Expanding our view of genomic diversity in Candidatus Accumulibacter clades.</title>
        <authorList>
            <person name="Skennerton C.T."/>
            <person name="Barr J.J."/>
            <person name="Slater F.R."/>
            <person name="Bond P.L."/>
            <person name="Tyson G.W."/>
        </authorList>
    </citation>
    <scope>NUCLEOTIDE SEQUENCE [LARGE SCALE GENOMIC DNA]</scope>
    <source>
        <strain evidence="14">BA-92</strain>
    </source>
</reference>
<keyword evidence="3" id="KW-0597">Phosphoprotein</keyword>
<feature type="transmembrane region" description="Helical" evidence="9">
    <location>
        <begin position="23"/>
        <end position="46"/>
    </location>
</feature>
<evidence type="ECO:0000256" key="2">
    <source>
        <dbReference type="ARBA" id="ARBA00012438"/>
    </source>
</evidence>
<evidence type="ECO:0000256" key="6">
    <source>
        <dbReference type="ARBA" id="ARBA00022777"/>
    </source>
</evidence>
<organism evidence="13 14">
    <name type="scientific">Candidatus Accumulibacter appositus</name>
    <dbReference type="NCBI Taxonomy" id="1454003"/>
    <lineage>
        <taxon>Bacteria</taxon>
        <taxon>Pseudomonadati</taxon>
        <taxon>Pseudomonadota</taxon>
        <taxon>Betaproteobacteria</taxon>
        <taxon>Candidatus Accumulibacter</taxon>
    </lineage>
</organism>
<dbReference type="Gene3D" id="1.10.287.130">
    <property type="match status" value="1"/>
</dbReference>
<comment type="catalytic activity">
    <reaction evidence="1">
        <text>ATP + protein L-histidine = ADP + protein N-phospho-L-histidine.</text>
        <dbReference type="EC" id="2.7.13.3"/>
    </reaction>
</comment>
<dbReference type="Pfam" id="PF00512">
    <property type="entry name" value="HisKA"/>
    <property type="match status" value="1"/>
</dbReference>
<dbReference type="SUPFAM" id="SSF47384">
    <property type="entry name" value="Homodimeric domain of signal transducing histidine kinase"/>
    <property type="match status" value="1"/>
</dbReference>
<dbReference type="SUPFAM" id="SSF55785">
    <property type="entry name" value="PYP-like sensor domain (PAS domain)"/>
    <property type="match status" value="1"/>
</dbReference>
<dbReference type="InterPro" id="IPR003594">
    <property type="entry name" value="HATPase_dom"/>
</dbReference>
<dbReference type="InterPro" id="IPR036890">
    <property type="entry name" value="HATPase_C_sf"/>
</dbReference>
<keyword evidence="8" id="KW-0902">Two-component regulatory system</keyword>
<evidence type="ECO:0000259" key="11">
    <source>
        <dbReference type="PROSITE" id="PS50112"/>
    </source>
</evidence>
<keyword evidence="9" id="KW-0812">Transmembrane</keyword>
<evidence type="ECO:0000259" key="10">
    <source>
        <dbReference type="PROSITE" id="PS50109"/>
    </source>
</evidence>
<dbReference type="SMART" id="SM00388">
    <property type="entry name" value="HisKA"/>
    <property type="match status" value="1"/>
</dbReference>
<accession>A0A011NEN7</accession>
<dbReference type="InterPro" id="IPR000700">
    <property type="entry name" value="PAS-assoc_C"/>
</dbReference>
<dbReference type="InterPro" id="IPR001610">
    <property type="entry name" value="PAC"/>
</dbReference>
<dbReference type="PATRIC" id="fig|1454003.3.peg.1376"/>
<dbReference type="PRINTS" id="PR00344">
    <property type="entry name" value="BCTRLSENSOR"/>
</dbReference>
<dbReference type="Proteomes" id="UP000021816">
    <property type="component" value="Unassembled WGS sequence"/>
</dbReference>